<dbReference type="Pfam" id="PF02586">
    <property type="entry name" value="SRAP"/>
    <property type="match status" value="1"/>
</dbReference>
<dbReference type="RefSeq" id="WP_190767011.1">
    <property type="nucleotide sequence ID" value="NZ_JACXLD010000034.1"/>
</dbReference>
<evidence type="ECO:0000313" key="10">
    <source>
        <dbReference type="Proteomes" id="UP000610558"/>
    </source>
</evidence>
<sequence length="212" mass="24037">MCGRIFIRPEAKNQSLLHRLGLEHFTLPDAPNIAPTEAVPVIHYLDGQLTISPMRWWLVPGWSDGPNTKYAMFNARIESVETSRAYKGPLKYRRGIVPATGFVEWKTEQGKKQPYYSEGETAPLALAAIWEIWQEELLSVSILTQPANSEFEQYHHRMPVVLHDELVDTWLDHSLSGPEAKEAVSGAAILLETRAVDPRINSGREKVWPQKL</sequence>
<dbReference type="InterPro" id="IPR036590">
    <property type="entry name" value="SRAP-like"/>
</dbReference>
<evidence type="ECO:0000256" key="1">
    <source>
        <dbReference type="ARBA" id="ARBA00008136"/>
    </source>
</evidence>
<dbReference type="PANTHER" id="PTHR13604:SF0">
    <property type="entry name" value="ABASIC SITE PROCESSING PROTEIN HMCES"/>
    <property type="match status" value="1"/>
</dbReference>
<proteinExistence type="inferred from homology"/>
<evidence type="ECO:0000256" key="3">
    <source>
        <dbReference type="ARBA" id="ARBA00022763"/>
    </source>
</evidence>
<evidence type="ECO:0000256" key="2">
    <source>
        <dbReference type="ARBA" id="ARBA00022670"/>
    </source>
</evidence>
<evidence type="ECO:0000256" key="8">
    <source>
        <dbReference type="RuleBase" id="RU364100"/>
    </source>
</evidence>
<dbReference type="AlphaFoldDB" id="A0A927C5F8"/>
<keyword evidence="7" id="KW-0456">Lyase</keyword>
<accession>A0A927C5F8</accession>
<dbReference type="SUPFAM" id="SSF143081">
    <property type="entry name" value="BB1717-like"/>
    <property type="match status" value="1"/>
</dbReference>
<dbReference type="EMBL" id="JACXLD010000034">
    <property type="protein sequence ID" value="MBD2860347.1"/>
    <property type="molecule type" value="Genomic_DNA"/>
</dbReference>
<comment type="similarity">
    <text evidence="1 8">Belongs to the SOS response-associated peptidase family.</text>
</comment>
<evidence type="ECO:0000313" key="9">
    <source>
        <dbReference type="EMBL" id="MBD2860347.1"/>
    </source>
</evidence>
<evidence type="ECO:0000256" key="4">
    <source>
        <dbReference type="ARBA" id="ARBA00022801"/>
    </source>
</evidence>
<reference evidence="9" key="1">
    <citation type="submission" date="2020-09" db="EMBL/GenBank/DDBJ databases">
        <authorList>
            <person name="Yoon J.-W."/>
        </authorList>
    </citation>
    <scope>NUCLEOTIDE SEQUENCE</scope>
    <source>
        <strain evidence="9">KMU-158</strain>
    </source>
</reference>
<keyword evidence="4 8" id="KW-0378">Hydrolase</keyword>
<dbReference type="PANTHER" id="PTHR13604">
    <property type="entry name" value="DC12-RELATED"/>
    <property type="match status" value="1"/>
</dbReference>
<dbReference type="Proteomes" id="UP000610558">
    <property type="component" value="Unassembled WGS sequence"/>
</dbReference>
<protein>
    <recommendedName>
        <fullName evidence="8">Abasic site processing protein</fullName>
        <ecNumber evidence="8">3.4.-.-</ecNumber>
    </recommendedName>
</protein>
<dbReference type="GO" id="GO:0008233">
    <property type="term" value="F:peptidase activity"/>
    <property type="evidence" value="ECO:0007669"/>
    <property type="project" value="UniProtKB-KW"/>
</dbReference>
<comment type="caution">
    <text evidence="9">The sequence shown here is derived from an EMBL/GenBank/DDBJ whole genome shotgun (WGS) entry which is preliminary data.</text>
</comment>
<keyword evidence="6" id="KW-0238">DNA-binding</keyword>
<name>A0A927C5F8_9GAMM</name>
<gene>
    <name evidence="9" type="ORF">IB286_15235</name>
</gene>
<dbReference type="GO" id="GO:0006508">
    <property type="term" value="P:proteolysis"/>
    <property type="evidence" value="ECO:0007669"/>
    <property type="project" value="UniProtKB-KW"/>
</dbReference>
<keyword evidence="3" id="KW-0227">DNA damage</keyword>
<keyword evidence="10" id="KW-1185">Reference proteome</keyword>
<dbReference type="Gene3D" id="3.90.1680.10">
    <property type="entry name" value="SOS response associated peptidase-like"/>
    <property type="match status" value="1"/>
</dbReference>
<dbReference type="EC" id="3.4.-.-" evidence="8"/>
<dbReference type="GO" id="GO:0016829">
    <property type="term" value="F:lyase activity"/>
    <property type="evidence" value="ECO:0007669"/>
    <property type="project" value="UniProtKB-KW"/>
</dbReference>
<evidence type="ECO:0000256" key="5">
    <source>
        <dbReference type="ARBA" id="ARBA00023124"/>
    </source>
</evidence>
<dbReference type="GO" id="GO:0003697">
    <property type="term" value="F:single-stranded DNA binding"/>
    <property type="evidence" value="ECO:0007669"/>
    <property type="project" value="InterPro"/>
</dbReference>
<organism evidence="9 10">
    <name type="scientific">Spongiibacter pelagi</name>
    <dbReference type="NCBI Taxonomy" id="2760804"/>
    <lineage>
        <taxon>Bacteria</taxon>
        <taxon>Pseudomonadati</taxon>
        <taxon>Pseudomonadota</taxon>
        <taxon>Gammaproteobacteria</taxon>
        <taxon>Cellvibrionales</taxon>
        <taxon>Spongiibacteraceae</taxon>
        <taxon>Spongiibacter</taxon>
    </lineage>
</organism>
<dbReference type="InterPro" id="IPR003738">
    <property type="entry name" value="SRAP"/>
</dbReference>
<evidence type="ECO:0000256" key="6">
    <source>
        <dbReference type="ARBA" id="ARBA00023125"/>
    </source>
</evidence>
<keyword evidence="5" id="KW-0190">Covalent protein-DNA linkage</keyword>
<dbReference type="GO" id="GO:0106300">
    <property type="term" value="P:protein-DNA covalent cross-linking repair"/>
    <property type="evidence" value="ECO:0007669"/>
    <property type="project" value="InterPro"/>
</dbReference>
<keyword evidence="2 8" id="KW-0645">Protease</keyword>
<evidence type="ECO:0000256" key="7">
    <source>
        <dbReference type="ARBA" id="ARBA00023239"/>
    </source>
</evidence>